<keyword evidence="15" id="KW-0131">Cell cycle</keyword>
<dbReference type="EMBL" id="AP021861">
    <property type="protein sequence ID" value="BBO36509.1"/>
    <property type="molecule type" value="Genomic_DNA"/>
</dbReference>
<evidence type="ECO:0000256" key="10">
    <source>
        <dbReference type="ARBA" id="ARBA00022777"/>
    </source>
</evidence>
<keyword evidence="10" id="KW-0418">Kinase</keyword>
<evidence type="ECO:0000256" key="15">
    <source>
        <dbReference type="ARBA" id="ARBA00023306"/>
    </source>
</evidence>
<keyword evidence="26" id="KW-1185">Reference proteome</keyword>
<dbReference type="NCBIfam" id="TIGR00229">
    <property type="entry name" value="sensory_box"/>
    <property type="match status" value="1"/>
</dbReference>
<evidence type="ECO:0000256" key="14">
    <source>
        <dbReference type="ARBA" id="ARBA00023136"/>
    </source>
</evidence>
<dbReference type="Proteomes" id="UP000326837">
    <property type="component" value="Chromosome"/>
</dbReference>
<dbReference type="InterPro" id="IPR011006">
    <property type="entry name" value="CheY-like_superfamily"/>
</dbReference>
<protein>
    <recommendedName>
        <fullName evidence="3">histidine kinase</fullName>
        <ecNumber evidence="3">2.7.13.3</ecNumber>
    </recommendedName>
</protein>
<dbReference type="FunFam" id="3.30.565.10:FF:000010">
    <property type="entry name" value="Sensor histidine kinase RcsC"/>
    <property type="match status" value="1"/>
</dbReference>
<dbReference type="PROSITE" id="PS50112">
    <property type="entry name" value="PAS"/>
    <property type="match status" value="1"/>
</dbReference>
<evidence type="ECO:0000259" key="24">
    <source>
        <dbReference type="PROSITE" id="PS50894"/>
    </source>
</evidence>
<keyword evidence="5" id="KW-0997">Cell inner membrane</keyword>
<dbReference type="SUPFAM" id="SSF52172">
    <property type="entry name" value="CheY-like"/>
    <property type="match status" value="1"/>
</dbReference>
<evidence type="ECO:0000256" key="16">
    <source>
        <dbReference type="PROSITE-ProRule" id="PRU00110"/>
    </source>
</evidence>
<dbReference type="InterPro" id="IPR036641">
    <property type="entry name" value="HPT_dom_sf"/>
</dbReference>
<dbReference type="PROSITE" id="PS50110">
    <property type="entry name" value="RESPONSE_REGULATORY"/>
    <property type="match status" value="1"/>
</dbReference>
<evidence type="ECO:0000259" key="20">
    <source>
        <dbReference type="PROSITE" id="PS50109"/>
    </source>
</evidence>
<evidence type="ECO:0000256" key="13">
    <source>
        <dbReference type="ARBA" id="ARBA00023012"/>
    </source>
</evidence>
<comment type="subcellular location">
    <subcellularLocation>
        <location evidence="2">Cell inner membrane</location>
        <topology evidence="2">Multi-pass membrane protein</topology>
    </subcellularLocation>
</comment>
<dbReference type="Pfam" id="PF00989">
    <property type="entry name" value="PAS"/>
    <property type="match status" value="1"/>
</dbReference>
<dbReference type="InterPro" id="IPR000014">
    <property type="entry name" value="PAS"/>
</dbReference>
<dbReference type="Pfam" id="PF00512">
    <property type="entry name" value="HisKA"/>
    <property type="match status" value="1"/>
</dbReference>
<dbReference type="InterPro" id="IPR035965">
    <property type="entry name" value="PAS-like_dom_sf"/>
</dbReference>
<dbReference type="InterPro" id="IPR008207">
    <property type="entry name" value="Sig_transdc_His_kin_Hpt_dom"/>
</dbReference>
<dbReference type="SMART" id="SM00091">
    <property type="entry name" value="PAS"/>
    <property type="match status" value="1"/>
</dbReference>
<reference evidence="26" key="1">
    <citation type="submission" date="2019-10" db="EMBL/GenBank/DDBJ databases">
        <title>Lacipirellula parvula gen. nov., sp. nov., representing a lineage of planctomycetes widespread in freshwater anoxic habitats, and description of the family Lacipirellulaceae.</title>
        <authorList>
            <person name="Dedysh S.N."/>
            <person name="Kulichevskaya I.S."/>
            <person name="Beletsky A.V."/>
            <person name="Rakitin A.L."/>
            <person name="Mardanov A.V."/>
            <person name="Ivanova A.A."/>
            <person name="Saltykova V.X."/>
            <person name="Rijpstra W.I.C."/>
            <person name="Sinninghe Damste J.S."/>
            <person name="Ravin N.V."/>
        </authorList>
    </citation>
    <scope>NUCLEOTIDE SEQUENCE [LARGE SCALE GENOMIC DNA]</scope>
    <source>
        <strain evidence="26">PX69</strain>
    </source>
</reference>
<dbReference type="Gene3D" id="1.20.120.160">
    <property type="entry name" value="HPT domain"/>
    <property type="match status" value="1"/>
</dbReference>
<dbReference type="InterPro" id="IPR013767">
    <property type="entry name" value="PAS_fold"/>
</dbReference>
<dbReference type="SMART" id="SM00388">
    <property type="entry name" value="HisKA"/>
    <property type="match status" value="1"/>
</dbReference>
<dbReference type="SUPFAM" id="SSF47384">
    <property type="entry name" value="Homodimeric domain of signal transducing histidine kinase"/>
    <property type="match status" value="1"/>
</dbReference>
<dbReference type="AlphaFoldDB" id="A0A5K7XRF2"/>
<keyword evidence="13" id="KW-0902">Two-component regulatory system</keyword>
<dbReference type="SMART" id="SM00448">
    <property type="entry name" value="REC"/>
    <property type="match status" value="1"/>
</dbReference>
<evidence type="ECO:0000256" key="7">
    <source>
        <dbReference type="ARBA" id="ARBA00022679"/>
    </source>
</evidence>
<feature type="domain" description="Response regulatory" evidence="21">
    <location>
        <begin position="624"/>
        <end position="738"/>
    </location>
</feature>
<keyword evidence="7" id="KW-0808">Transferase</keyword>
<evidence type="ECO:0000256" key="8">
    <source>
        <dbReference type="ARBA" id="ARBA00022692"/>
    </source>
</evidence>
<dbReference type="GO" id="GO:0000155">
    <property type="term" value="F:phosphorelay sensor kinase activity"/>
    <property type="evidence" value="ECO:0007669"/>
    <property type="project" value="InterPro"/>
</dbReference>
<dbReference type="SMART" id="SM00387">
    <property type="entry name" value="HATPase_c"/>
    <property type="match status" value="1"/>
</dbReference>
<evidence type="ECO:0000256" key="5">
    <source>
        <dbReference type="ARBA" id="ARBA00022519"/>
    </source>
</evidence>
<feature type="transmembrane region" description="Helical" evidence="19">
    <location>
        <begin position="33"/>
        <end position="55"/>
    </location>
</feature>
<feature type="transmembrane region" description="Helical" evidence="19">
    <location>
        <begin position="93"/>
        <end position="112"/>
    </location>
</feature>
<dbReference type="SUPFAM" id="SSF55874">
    <property type="entry name" value="ATPase domain of HSP90 chaperone/DNA topoisomerase II/histidine kinase"/>
    <property type="match status" value="1"/>
</dbReference>
<dbReference type="GO" id="GO:0005524">
    <property type="term" value="F:ATP binding"/>
    <property type="evidence" value="ECO:0007669"/>
    <property type="project" value="UniProtKB-KW"/>
</dbReference>
<dbReference type="InterPro" id="IPR000700">
    <property type="entry name" value="PAS-assoc_C"/>
</dbReference>
<dbReference type="GO" id="GO:0006355">
    <property type="term" value="P:regulation of DNA-templated transcription"/>
    <property type="evidence" value="ECO:0007669"/>
    <property type="project" value="InterPro"/>
</dbReference>
<evidence type="ECO:0000256" key="12">
    <source>
        <dbReference type="ARBA" id="ARBA00022989"/>
    </source>
</evidence>
<dbReference type="GO" id="GO:0009927">
    <property type="term" value="F:histidine phosphotransfer kinase activity"/>
    <property type="evidence" value="ECO:0007669"/>
    <property type="project" value="TreeGrafter"/>
</dbReference>
<dbReference type="SUPFAM" id="SSF55785">
    <property type="entry name" value="PYP-like sensor domain (PAS domain)"/>
    <property type="match status" value="1"/>
</dbReference>
<dbReference type="PROSITE" id="PS50113">
    <property type="entry name" value="PAC"/>
    <property type="match status" value="1"/>
</dbReference>
<dbReference type="RefSeq" id="WP_152101667.1">
    <property type="nucleotide sequence ID" value="NZ_AP021861.1"/>
</dbReference>
<comment type="catalytic activity">
    <reaction evidence="1">
        <text>ATP + protein L-histidine = ADP + protein N-phospho-L-histidine.</text>
        <dbReference type="EC" id="2.7.13.3"/>
    </reaction>
</comment>
<dbReference type="PRINTS" id="PR00344">
    <property type="entry name" value="BCTRLSENSOR"/>
</dbReference>
<evidence type="ECO:0000256" key="2">
    <source>
        <dbReference type="ARBA" id="ARBA00004429"/>
    </source>
</evidence>
<evidence type="ECO:0000259" key="22">
    <source>
        <dbReference type="PROSITE" id="PS50112"/>
    </source>
</evidence>
<dbReference type="Pfam" id="PF00072">
    <property type="entry name" value="Response_reg"/>
    <property type="match status" value="1"/>
</dbReference>
<evidence type="ECO:0000256" key="6">
    <source>
        <dbReference type="ARBA" id="ARBA00022553"/>
    </source>
</evidence>
<evidence type="ECO:0000256" key="18">
    <source>
        <dbReference type="SAM" id="Coils"/>
    </source>
</evidence>
<dbReference type="Gene3D" id="3.40.50.2300">
    <property type="match status" value="1"/>
</dbReference>
<dbReference type="PROSITE" id="PS50109">
    <property type="entry name" value="HIS_KIN"/>
    <property type="match status" value="1"/>
</dbReference>
<feature type="domain" description="PAS" evidence="22">
    <location>
        <begin position="224"/>
        <end position="295"/>
    </location>
</feature>
<evidence type="ECO:0000256" key="9">
    <source>
        <dbReference type="ARBA" id="ARBA00022741"/>
    </source>
</evidence>
<feature type="modified residue" description="4-aspartylphosphate" evidence="17">
    <location>
        <position position="673"/>
    </location>
</feature>
<evidence type="ECO:0000256" key="19">
    <source>
        <dbReference type="SAM" id="Phobius"/>
    </source>
</evidence>
<evidence type="ECO:0000256" key="4">
    <source>
        <dbReference type="ARBA" id="ARBA00022475"/>
    </source>
</evidence>
<gene>
    <name evidence="25" type="ORF">PLANPX_6121</name>
</gene>
<evidence type="ECO:0000313" key="25">
    <source>
        <dbReference type="EMBL" id="BBO36509.1"/>
    </source>
</evidence>
<dbReference type="Pfam" id="PF01627">
    <property type="entry name" value="Hpt"/>
    <property type="match status" value="1"/>
</dbReference>
<dbReference type="EC" id="2.7.13.3" evidence="3"/>
<dbReference type="InterPro" id="IPR003594">
    <property type="entry name" value="HATPase_dom"/>
</dbReference>
<dbReference type="Pfam" id="PF02518">
    <property type="entry name" value="HATPase_c"/>
    <property type="match status" value="1"/>
</dbReference>
<dbReference type="CDD" id="cd17546">
    <property type="entry name" value="REC_hyHK_CKI1_RcsC-like"/>
    <property type="match status" value="1"/>
</dbReference>
<dbReference type="SUPFAM" id="SSF47226">
    <property type="entry name" value="Histidine-containing phosphotransfer domain, HPT domain"/>
    <property type="match status" value="1"/>
</dbReference>
<dbReference type="InterPro" id="IPR001789">
    <property type="entry name" value="Sig_transdc_resp-reg_receiver"/>
</dbReference>
<keyword evidence="4" id="KW-1003">Cell membrane</keyword>
<dbReference type="CDD" id="cd00082">
    <property type="entry name" value="HisKA"/>
    <property type="match status" value="1"/>
</dbReference>
<keyword evidence="6 17" id="KW-0597">Phosphoprotein</keyword>
<keyword evidence="14 19" id="KW-0472">Membrane</keyword>
<keyword evidence="12 19" id="KW-1133">Transmembrane helix</keyword>
<dbReference type="PANTHER" id="PTHR43047:SF72">
    <property type="entry name" value="OSMOSENSING HISTIDINE PROTEIN KINASE SLN1"/>
    <property type="match status" value="1"/>
</dbReference>
<dbReference type="CDD" id="cd16922">
    <property type="entry name" value="HATPase_EvgS-ArcB-TorS-like"/>
    <property type="match status" value="1"/>
</dbReference>
<feature type="domain" description="PAC" evidence="23">
    <location>
        <begin position="302"/>
        <end position="352"/>
    </location>
</feature>
<feature type="transmembrane region" description="Helical" evidence="19">
    <location>
        <begin position="67"/>
        <end position="86"/>
    </location>
</feature>
<feature type="modified residue" description="Phosphohistidine" evidence="16">
    <location>
        <position position="810"/>
    </location>
</feature>
<evidence type="ECO:0000313" key="26">
    <source>
        <dbReference type="Proteomes" id="UP000326837"/>
    </source>
</evidence>
<evidence type="ECO:0000256" key="3">
    <source>
        <dbReference type="ARBA" id="ARBA00012438"/>
    </source>
</evidence>
<feature type="domain" description="Histidine kinase" evidence="20">
    <location>
        <begin position="370"/>
        <end position="593"/>
    </location>
</feature>
<evidence type="ECO:0000259" key="21">
    <source>
        <dbReference type="PROSITE" id="PS50110"/>
    </source>
</evidence>
<evidence type="ECO:0000256" key="1">
    <source>
        <dbReference type="ARBA" id="ARBA00000085"/>
    </source>
</evidence>
<dbReference type="InterPro" id="IPR003661">
    <property type="entry name" value="HisK_dim/P_dom"/>
</dbReference>
<dbReference type="InterPro" id="IPR036097">
    <property type="entry name" value="HisK_dim/P_sf"/>
</dbReference>
<dbReference type="Gene3D" id="1.10.287.130">
    <property type="match status" value="1"/>
</dbReference>
<dbReference type="Gene3D" id="3.30.450.20">
    <property type="entry name" value="PAS domain"/>
    <property type="match status" value="1"/>
</dbReference>
<evidence type="ECO:0000259" key="23">
    <source>
        <dbReference type="PROSITE" id="PS50113"/>
    </source>
</evidence>
<evidence type="ECO:0000256" key="17">
    <source>
        <dbReference type="PROSITE-ProRule" id="PRU00169"/>
    </source>
</evidence>
<dbReference type="FunFam" id="1.10.287.130:FF:000038">
    <property type="entry name" value="Sensory transduction histidine kinase"/>
    <property type="match status" value="1"/>
</dbReference>
<dbReference type="InterPro" id="IPR005467">
    <property type="entry name" value="His_kinase_dom"/>
</dbReference>
<keyword evidence="9" id="KW-0547">Nucleotide-binding</keyword>
<keyword evidence="8 19" id="KW-0812">Transmembrane</keyword>
<dbReference type="InterPro" id="IPR036890">
    <property type="entry name" value="HATPase_C_sf"/>
</dbReference>
<keyword evidence="18" id="KW-0175">Coiled coil</keyword>
<dbReference type="Gene3D" id="3.30.565.10">
    <property type="entry name" value="Histidine kinase-like ATPase, C-terminal domain"/>
    <property type="match status" value="1"/>
</dbReference>
<keyword evidence="11" id="KW-0067">ATP-binding</keyword>
<dbReference type="InterPro" id="IPR004358">
    <property type="entry name" value="Sig_transdc_His_kin-like_C"/>
</dbReference>
<sequence length="859" mass="95329">MIARTDDVQIQSRAQEILQQRELHIYRRIDRMFAVLMIVQWVGAVGTALCVSPQTWSGAKATVHPHVWFALIGGGIISSLPVWMAWRMPGRTVTRYVIAVAQMLFSSLLVQVSGGRLETHFHVFGSLAFLAAYRDWGILMVATALVGADHLIRGVFWPQSVFGVAIADEWRWVEHTGWVLFEDLFLLITIRKSTEEMENNALQTALAERHHEDLQRYSAQVHRSFEKERSIIDGSLDAVVELDARGDVLNLNGPAERLFGWTVQEAAGRRFDQLVIPEHDRQQYLEGLRELSKTQAGQASPQRFEMECVDRNGRPFAVELAIVLIHGSEETTFCAFVRDITDRKSHELDMQRAMEEAEAANRTKSEFLANMSHEIRTPLNSILGFAELLVRNADEGDERTRRDYADTIRTSARHLLELINNVLDLSKIEAGKLQVEQARFSPHQLIAEVVSLLRVRAVEKGIVLNYRWDGAIPESVATDPHRVRQLLLNLVGNAIKFTEQGSVMIVARAEREADGCHLVLEVRDTGIGIDAKKLEDVFQPFVQADSSMTRRYGGTGLGLTICKNIVTALGGELSVASELGCGTTFTVRLAIGDLRHVRMLESPPETPTGDYVDVPTTANLRGVRVLLADDGETNRKLIQVFLARHGAEVQAVENGEMACRLALADEFDVVLMDMQMPQMDGYAATRKLRSLGFEKPIIALTAHAMKGDREKCTYAGCSGYLSKPLNVDDLVRTIEAAIGAEGRRGLSVRGEKELRIKRALNGPIRSTLPTDDAMLREIVAEFVDSISARLDAMEQALAEENYEELQQHVHGLKGSGGTAGFLCLSEVSAELEACATAGQGDQAAALLNELREMEPLIVV</sequence>
<feature type="coiled-coil region" evidence="18">
    <location>
        <begin position="343"/>
        <end position="370"/>
    </location>
</feature>
<dbReference type="PROSITE" id="PS50894">
    <property type="entry name" value="HPT"/>
    <property type="match status" value="1"/>
</dbReference>
<evidence type="ECO:0000256" key="11">
    <source>
        <dbReference type="ARBA" id="ARBA00022840"/>
    </source>
</evidence>
<proteinExistence type="predicted"/>
<accession>A0A5K7XRF2</accession>
<dbReference type="CDD" id="cd00130">
    <property type="entry name" value="PAS"/>
    <property type="match status" value="1"/>
</dbReference>
<organism evidence="25 26">
    <name type="scientific">Lacipirellula parvula</name>
    <dbReference type="NCBI Taxonomy" id="2650471"/>
    <lineage>
        <taxon>Bacteria</taxon>
        <taxon>Pseudomonadati</taxon>
        <taxon>Planctomycetota</taxon>
        <taxon>Planctomycetia</taxon>
        <taxon>Pirellulales</taxon>
        <taxon>Lacipirellulaceae</taxon>
        <taxon>Lacipirellula</taxon>
    </lineage>
</organism>
<name>A0A5K7XRF2_9BACT</name>
<dbReference type="KEGG" id="lpav:PLANPX_6121"/>
<feature type="domain" description="HPt" evidence="24">
    <location>
        <begin position="771"/>
        <end position="859"/>
    </location>
</feature>
<dbReference type="PANTHER" id="PTHR43047">
    <property type="entry name" value="TWO-COMPONENT HISTIDINE PROTEIN KINASE"/>
    <property type="match status" value="1"/>
</dbReference>
<dbReference type="GO" id="GO:0005886">
    <property type="term" value="C:plasma membrane"/>
    <property type="evidence" value="ECO:0007669"/>
    <property type="project" value="UniProtKB-SubCell"/>
</dbReference>